<reference evidence="1" key="1">
    <citation type="journal article" date="2021" name="Proc. Natl. Acad. Sci. U.S.A.">
        <title>A Catalog of Tens of Thousands of Viruses from Human Metagenomes Reveals Hidden Associations with Chronic Diseases.</title>
        <authorList>
            <person name="Tisza M.J."/>
            <person name="Buck C.B."/>
        </authorList>
    </citation>
    <scope>NUCLEOTIDE SEQUENCE</scope>
    <source>
        <strain evidence="1">CtBS918</strain>
    </source>
</reference>
<dbReference type="EMBL" id="BK059130">
    <property type="protein sequence ID" value="DAE32836.1"/>
    <property type="molecule type" value="Genomic_DNA"/>
</dbReference>
<sequence>MHVNIFETKSDEELSVLYGQFLEVEKISSFPDNNELGKIKKEYEKDFGANTVLMLQIELTHTIANRWFIEHRGKEI</sequence>
<protein>
    <submittedName>
        <fullName evidence="1">Uncharacterized protein</fullName>
    </submittedName>
</protein>
<proteinExistence type="predicted"/>
<name>A0A8S5RP87_9VIRU</name>
<organism evidence="1">
    <name type="scientific">virus sp. ctBS918</name>
    <dbReference type="NCBI Taxonomy" id="2825807"/>
    <lineage>
        <taxon>Viruses</taxon>
    </lineage>
</organism>
<evidence type="ECO:0000313" key="1">
    <source>
        <dbReference type="EMBL" id="DAE32836.1"/>
    </source>
</evidence>
<accession>A0A8S5RP87</accession>